<gene>
    <name evidence="9" type="ORF">G5B42_02650</name>
</gene>
<dbReference type="Gene3D" id="3.90.226.10">
    <property type="entry name" value="2-enoyl-CoA Hydratase, Chain A, domain 1"/>
    <property type="match status" value="1"/>
</dbReference>
<dbReference type="Pfam" id="PF24961">
    <property type="entry name" value="NfeD_membrane"/>
    <property type="match status" value="1"/>
</dbReference>
<feature type="domain" description="NfeD-like C-terminal" evidence="6">
    <location>
        <begin position="393"/>
        <end position="448"/>
    </location>
</feature>
<keyword evidence="10" id="KW-1185">Reference proteome</keyword>
<dbReference type="PANTHER" id="PTHR33507:SF3">
    <property type="entry name" value="INNER MEMBRANE PROTEIN YBBJ"/>
    <property type="match status" value="1"/>
</dbReference>
<comment type="caution">
    <text evidence="9">The sequence shown here is derived from an EMBL/GenBank/DDBJ whole genome shotgun (WGS) entry which is preliminary data.</text>
</comment>
<evidence type="ECO:0000256" key="2">
    <source>
        <dbReference type="ARBA" id="ARBA00022692"/>
    </source>
</evidence>
<feature type="transmembrane region" description="Helical" evidence="5">
    <location>
        <begin position="251"/>
        <end position="284"/>
    </location>
</feature>
<feature type="domain" description="NfeD1b N-terminal" evidence="8">
    <location>
        <begin position="39"/>
        <end position="227"/>
    </location>
</feature>
<keyword evidence="3 5" id="KW-1133">Transmembrane helix</keyword>
<evidence type="ECO:0000256" key="1">
    <source>
        <dbReference type="ARBA" id="ARBA00004141"/>
    </source>
</evidence>
<accession>A0A8J6HYM9</accession>
<name>A0A8J6HYM9_9FIRM</name>
<evidence type="ECO:0000313" key="10">
    <source>
        <dbReference type="Proteomes" id="UP000657177"/>
    </source>
</evidence>
<dbReference type="EMBL" id="JAAKDE010000004">
    <property type="protein sequence ID" value="MBA2132445.1"/>
    <property type="molecule type" value="Genomic_DNA"/>
</dbReference>
<feature type="transmembrane region" description="Helical" evidence="5">
    <location>
        <begin position="296"/>
        <end position="314"/>
    </location>
</feature>
<dbReference type="InterPro" id="IPR056738">
    <property type="entry name" value="NfeD1b_N"/>
</dbReference>
<feature type="transmembrane region" description="Helical" evidence="5">
    <location>
        <begin position="345"/>
        <end position="365"/>
    </location>
</feature>
<evidence type="ECO:0000259" key="7">
    <source>
        <dbReference type="Pfam" id="PF24961"/>
    </source>
</evidence>
<dbReference type="Proteomes" id="UP000657177">
    <property type="component" value="Unassembled WGS sequence"/>
</dbReference>
<dbReference type="PANTHER" id="PTHR33507">
    <property type="entry name" value="INNER MEMBRANE PROTEIN YBBJ"/>
    <property type="match status" value="1"/>
</dbReference>
<proteinExistence type="predicted"/>
<reference evidence="9" key="1">
    <citation type="submission" date="2020-06" db="EMBL/GenBank/DDBJ databases">
        <title>Novel chitinolytic bacterium.</title>
        <authorList>
            <person name="Ungkulpasvich U."/>
            <person name="Kosugi A."/>
            <person name="Uke A."/>
        </authorList>
    </citation>
    <scope>NUCLEOTIDE SEQUENCE</scope>
    <source>
        <strain evidence="9">UUS1-1</strain>
    </source>
</reference>
<dbReference type="InterPro" id="IPR012340">
    <property type="entry name" value="NA-bd_OB-fold"/>
</dbReference>
<keyword evidence="2 5" id="KW-0812">Transmembrane</keyword>
<dbReference type="InterPro" id="IPR002810">
    <property type="entry name" value="NfeD-like_C"/>
</dbReference>
<dbReference type="InterPro" id="IPR056739">
    <property type="entry name" value="NfeD_membrane"/>
</dbReference>
<feature type="transmembrane region" description="Helical" evidence="5">
    <location>
        <begin position="320"/>
        <end position="338"/>
    </location>
</feature>
<evidence type="ECO:0000256" key="3">
    <source>
        <dbReference type="ARBA" id="ARBA00022989"/>
    </source>
</evidence>
<dbReference type="Pfam" id="PF01957">
    <property type="entry name" value="NfeD"/>
    <property type="match status" value="1"/>
</dbReference>
<evidence type="ECO:0000259" key="6">
    <source>
        <dbReference type="Pfam" id="PF01957"/>
    </source>
</evidence>
<evidence type="ECO:0000256" key="4">
    <source>
        <dbReference type="ARBA" id="ARBA00023136"/>
    </source>
</evidence>
<evidence type="ECO:0000259" key="8">
    <source>
        <dbReference type="Pfam" id="PF25145"/>
    </source>
</evidence>
<evidence type="ECO:0000256" key="5">
    <source>
        <dbReference type="SAM" id="Phobius"/>
    </source>
</evidence>
<dbReference type="InterPro" id="IPR029045">
    <property type="entry name" value="ClpP/crotonase-like_dom_sf"/>
</dbReference>
<organism evidence="9 10">
    <name type="scientific">Capillibacterium thermochitinicola</name>
    <dbReference type="NCBI Taxonomy" id="2699427"/>
    <lineage>
        <taxon>Bacteria</taxon>
        <taxon>Bacillati</taxon>
        <taxon>Bacillota</taxon>
        <taxon>Capillibacterium</taxon>
    </lineage>
</organism>
<protein>
    <submittedName>
        <fullName evidence="9">Nodulation protein NfeD</fullName>
    </submittedName>
</protein>
<dbReference type="Gene3D" id="2.40.50.140">
    <property type="entry name" value="Nucleic acid-binding proteins"/>
    <property type="match status" value="1"/>
</dbReference>
<dbReference type="GO" id="GO:0005886">
    <property type="term" value="C:plasma membrane"/>
    <property type="evidence" value="ECO:0007669"/>
    <property type="project" value="TreeGrafter"/>
</dbReference>
<comment type="subcellular location">
    <subcellularLocation>
        <location evidence="1">Membrane</location>
        <topology evidence="1">Multi-pass membrane protein</topology>
    </subcellularLocation>
</comment>
<dbReference type="AlphaFoldDB" id="A0A8J6HYM9"/>
<dbReference type="RefSeq" id="WP_181338893.1">
    <property type="nucleotide sequence ID" value="NZ_JAAKDE010000004.1"/>
</dbReference>
<dbReference type="InterPro" id="IPR052165">
    <property type="entry name" value="Membrane_assoc_protease"/>
</dbReference>
<keyword evidence="4 5" id="KW-0472">Membrane</keyword>
<evidence type="ECO:0000313" key="9">
    <source>
        <dbReference type="EMBL" id="MBA2132445.1"/>
    </source>
</evidence>
<sequence>MKRKKFIKISPFTFILLLIALVVTVFSYRNVDDGETNLLYIIPLEGNISGGTADFIARALNEAQQRQAEGIILVLKTFGGFADSMTEIGDAISKSKIPVDVYVEGRAISAGAYIALCGNRIVISSDGVIGASQPIVADGTPAPEKTTAAFRKMFRAVAEARARRKGIELDPLIAEAMVDPEVEVEGVVAKGELLALTAREALAHNYADLIAENLNEAIIALGFDNLKTVYVKQTPVESLVRFLTDPVISPLLLTIGFTALIVEVFTAGFGVAGIIGVISLFLFFGARMFSGLAGMEVLFLFFLGLLLLVIEAFFLPGFGFAGVFGLISMAGSIILSYASSGQGVAALAIALTWSLFLVSLVFQYLKNSSFMSRIVLKTAAEKEKGYSAVPTYQQYLGEVGVVVHQLRPSGVIEMADGARLDVVSEGAFIPAGQKVKVVAVEGRRILVRSEG</sequence>
<dbReference type="Pfam" id="PF25145">
    <property type="entry name" value="NfeD1b_N"/>
    <property type="match status" value="1"/>
</dbReference>
<dbReference type="CDD" id="cd07021">
    <property type="entry name" value="Clp_protease_NfeD_like"/>
    <property type="match status" value="1"/>
</dbReference>
<feature type="domain" description="NfeD integral membrane" evidence="7">
    <location>
        <begin position="248"/>
        <end position="361"/>
    </location>
</feature>
<dbReference type="SUPFAM" id="SSF52096">
    <property type="entry name" value="ClpP/crotonase"/>
    <property type="match status" value="1"/>
</dbReference>